<protein>
    <submittedName>
        <fullName evidence="2">Uncharacterized protein</fullName>
    </submittedName>
</protein>
<dbReference type="EMBL" id="HG002086">
    <property type="protein sequence ID" value="CDF39858.1"/>
    <property type="molecule type" value="Genomic_DNA"/>
</dbReference>
<feature type="region of interest" description="Disordered" evidence="1">
    <location>
        <begin position="172"/>
        <end position="206"/>
    </location>
</feature>
<sequence length="262" mass="29606">MQVQQTWDMIGTSHCKPPFWREMNRTQPIRHIHISNILSVYFLPKPDAHTSPLKNLKIPSSAHLVLDPYSTPPTHQPSSTSPTSPSQPPSPRAVLFSRTFLLLTMSFPRNEDTASMFRTRKPTVARAKHDKPAHPQAADLQPYVPHAIVPTRAEEDEPPLKAFSAVVRGESLSDQGDGVAHGLAEQPGLRRNKPHPQRQSPTQPSDCVRNWEKKIEYNPFFPEDTEEELYCEVPPECRIEAGNDPLINHVLAMFPENEHTET</sequence>
<dbReference type="Proteomes" id="UP000012073">
    <property type="component" value="Unassembled WGS sequence"/>
</dbReference>
<dbReference type="RefSeq" id="XP_005710152.1">
    <property type="nucleotide sequence ID" value="XM_005710095.1"/>
</dbReference>
<dbReference type="GeneID" id="17317861"/>
<accession>R7QQ03</accession>
<evidence type="ECO:0000313" key="3">
    <source>
        <dbReference type="Proteomes" id="UP000012073"/>
    </source>
</evidence>
<name>R7QQ03_CHOCR</name>
<proteinExistence type="predicted"/>
<feature type="region of interest" description="Disordered" evidence="1">
    <location>
        <begin position="64"/>
        <end position="91"/>
    </location>
</feature>
<dbReference type="KEGG" id="ccp:CHC_T00006839001"/>
<gene>
    <name evidence="2" type="ORF">CHC_T00006839001</name>
</gene>
<evidence type="ECO:0000256" key="1">
    <source>
        <dbReference type="SAM" id="MobiDB-lite"/>
    </source>
</evidence>
<dbReference type="AlphaFoldDB" id="R7QQ03"/>
<reference evidence="3" key="1">
    <citation type="journal article" date="2013" name="Proc. Natl. Acad. Sci. U.S.A.">
        <title>Genome structure and metabolic features in the red seaweed Chondrus crispus shed light on evolution of the Archaeplastida.</title>
        <authorList>
            <person name="Collen J."/>
            <person name="Porcel B."/>
            <person name="Carre W."/>
            <person name="Ball S.G."/>
            <person name="Chaparro C."/>
            <person name="Tonon T."/>
            <person name="Barbeyron T."/>
            <person name="Michel G."/>
            <person name="Noel B."/>
            <person name="Valentin K."/>
            <person name="Elias M."/>
            <person name="Artiguenave F."/>
            <person name="Arun A."/>
            <person name="Aury J.M."/>
            <person name="Barbosa-Neto J.F."/>
            <person name="Bothwell J.H."/>
            <person name="Bouget F.Y."/>
            <person name="Brillet L."/>
            <person name="Cabello-Hurtado F."/>
            <person name="Capella-Gutierrez S."/>
            <person name="Charrier B."/>
            <person name="Cladiere L."/>
            <person name="Cock J.M."/>
            <person name="Coelho S.M."/>
            <person name="Colleoni C."/>
            <person name="Czjzek M."/>
            <person name="Da Silva C."/>
            <person name="Delage L."/>
            <person name="Denoeud F."/>
            <person name="Deschamps P."/>
            <person name="Dittami S.M."/>
            <person name="Gabaldon T."/>
            <person name="Gachon C.M."/>
            <person name="Groisillier A."/>
            <person name="Herve C."/>
            <person name="Jabbari K."/>
            <person name="Katinka M."/>
            <person name="Kloareg B."/>
            <person name="Kowalczyk N."/>
            <person name="Labadie K."/>
            <person name="Leblanc C."/>
            <person name="Lopez P.J."/>
            <person name="McLachlan D.H."/>
            <person name="Meslet-Cladiere L."/>
            <person name="Moustafa A."/>
            <person name="Nehr Z."/>
            <person name="Nyvall Collen P."/>
            <person name="Panaud O."/>
            <person name="Partensky F."/>
            <person name="Poulain J."/>
            <person name="Rensing S.A."/>
            <person name="Rousvoal S."/>
            <person name="Samson G."/>
            <person name="Symeonidi A."/>
            <person name="Weissenbach J."/>
            <person name="Zambounis A."/>
            <person name="Wincker P."/>
            <person name="Boyen C."/>
        </authorList>
    </citation>
    <scope>NUCLEOTIDE SEQUENCE [LARGE SCALE GENOMIC DNA]</scope>
    <source>
        <strain evidence="3">cv. Stackhouse</strain>
    </source>
</reference>
<dbReference type="Gramene" id="CDF39858">
    <property type="protein sequence ID" value="CDF39858"/>
    <property type="gene ID" value="CHC_T00006839001"/>
</dbReference>
<evidence type="ECO:0000313" key="2">
    <source>
        <dbReference type="EMBL" id="CDF39858.1"/>
    </source>
</evidence>
<organism evidence="2 3">
    <name type="scientific">Chondrus crispus</name>
    <name type="common">Carrageen Irish moss</name>
    <name type="synonym">Polymorpha crispa</name>
    <dbReference type="NCBI Taxonomy" id="2769"/>
    <lineage>
        <taxon>Eukaryota</taxon>
        <taxon>Rhodophyta</taxon>
        <taxon>Florideophyceae</taxon>
        <taxon>Rhodymeniophycidae</taxon>
        <taxon>Gigartinales</taxon>
        <taxon>Gigartinaceae</taxon>
        <taxon>Chondrus</taxon>
    </lineage>
</organism>
<keyword evidence="3" id="KW-1185">Reference proteome</keyword>